<accession>W9XSL3</accession>
<dbReference type="RefSeq" id="XP_007736530.1">
    <property type="nucleotide sequence ID" value="XM_007738340.1"/>
</dbReference>
<evidence type="ECO:0000313" key="3">
    <source>
        <dbReference type="Proteomes" id="UP000019478"/>
    </source>
</evidence>
<dbReference type="HOGENOM" id="CLU_2108724_0_0_1"/>
<reference evidence="2 3" key="1">
    <citation type="submission" date="2013-03" db="EMBL/GenBank/DDBJ databases">
        <title>The Genome Sequence of Capronia epimyces CBS 606.96.</title>
        <authorList>
            <consortium name="The Broad Institute Genomics Platform"/>
            <person name="Cuomo C."/>
            <person name="de Hoog S."/>
            <person name="Gorbushina A."/>
            <person name="Walker B."/>
            <person name="Young S.K."/>
            <person name="Zeng Q."/>
            <person name="Gargeya S."/>
            <person name="Fitzgerald M."/>
            <person name="Haas B."/>
            <person name="Abouelleil A."/>
            <person name="Allen A.W."/>
            <person name="Alvarado L."/>
            <person name="Arachchi H.M."/>
            <person name="Berlin A.M."/>
            <person name="Chapman S.B."/>
            <person name="Gainer-Dewar J."/>
            <person name="Goldberg J."/>
            <person name="Griggs A."/>
            <person name="Gujja S."/>
            <person name="Hansen M."/>
            <person name="Howarth C."/>
            <person name="Imamovic A."/>
            <person name="Ireland A."/>
            <person name="Larimer J."/>
            <person name="McCowan C."/>
            <person name="Murphy C."/>
            <person name="Pearson M."/>
            <person name="Poon T.W."/>
            <person name="Priest M."/>
            <person name="Roberts A."/>
            <person name="Saif S."/>
            <person name="Shea T."/>
            <person name="Sisk P."/>
            <person name="Sykes S."/>
            <person name="Wortman J."/>
            <person name="Nusbaum C."/>
            <person name="Birren B."/>
        </authorList>
    </citation>
    <scope>NUCLEOTIDE SEQUENCE [LARGE SCALE GENOMIC DNA]</scope>
    <source>
        <strain evidence="2 3">CBS 606.96</strain>
    </source>
</reference>
<keyword evidence="1" id="KW-0472">Membrane</keyword>
<comment type="caution">
    <text evidence="2">The sequence shown here is derived from an EMBL/GenBank/DDBJ whole genome shotgun (WGS) entry which is preliminary data.</text>
</comment>
<keyword evidence="1" id="KW-1133">Transmembrane helix</keyword>
<evidence type="ECO:0000313" key="2">
    <source>
        <dbReference type="EMBL" id="EXJ79956.1"/>
    </source>
</evidence>
<sequence>MDEEAYLAKPAPAYLAHRPSHSDLSITHRRIPQAALKEHTALETRPTTPSQPLKQYWSILIAGVILLIIPLWALSSLETERSKLGAISLLIVCFVALLATDPPIHPGQILAAAAA</sequence>
<gene>
    <name evidence="2" type="ORF">A1O3_08242</name>
</gene>
<dbReference type="Proteomes" id="UP000019478">
    <property type="component" value="Unassembled WGS sequence"/>
</dbReference>
<keyword evidence="3" id="KW-1185">Reference proteome</keyword>
<feature type="transmembrane region" description="Helical" evidence="1">
    <location>
        <begin position="84"/>
        <end position="100"/>
    </location>
</feature>
<name>W9XSL3_9EURO</name>
<evidence type="ECO:0000256" key="1">
    <source>
        <dbReference type="SAM" id="Phobius"/>
    </source>
</evidence>
<proteinExistence type="predicted"/>
<keyword evidence="1" id="KW-0812">Transmembrane</keyword>
<dbReference type="AlphaFoldDB" id="W9XSL3"/>
<dbReference type="EMBL" id="AMGY01000007">
    <property type="protein sequence ID" value="EXJ79956.1"/>
    <property type="molecule type" value="Genomic_DNA"/>
</dbReference>
<dbReference type="GeneID" id="19172330"/>
<feature type="transmembrane region" description="Helical" evidence="1">
    <location>
        <begin position="56"/>
        <end position="77"/>
    </location>
</feature>
<organism evidence="2 3">
    <name type="scientific">Capronia epimyces CBS 606.96</name>
    <dbReference type="NCBI Taxonomy" id="1182542"/>
    <lineage>
        <taxon>Eukaryota</taxon>
        <taxon>Fungi</taxon>
        <taxon>Dikarya</taxon>
        <taxon>Ascomycota</taxon>
        <taxon>Pezizomycotina</taxon>
        <taxon>Eurotiomycetes</taxon>
        <taxon>Chaetothyriomycetidae</taxon>
        <taxon>Chaetothyriales</taxon>
        <taxon>Herpotrichiellaceae</taxon>
        <taxon>Capronia</taxon>
    </lineage>
</organism>
<protein>
    <submittedName>
        <fullName evidence="2">Uncharacterized protein</fullName>
    </submittedName>
</protein>